<name>A0AAD8L8R6_TARER</name>
<evidence type="ECO:0000313" key="3">
    <source>
        <dbReference type="Proteomes" id="UP001229421"/>
    </source>
</evidence>
<protein>
    <submittedName>
        <fullName evidence="2">Uncharacterized protein</fullName>
    </submittedName>
</protein>
<proteinExistence type="predicted"/>
<comment type="caution">
    <text evidence="2">The sequence shown here is derived from an EMBL/GenBank/DDBJ whole genome shotgun (WGS) entry which is preliminary data.</text>
</comment>
<dbReference type="EMBL" id="JAUHHV010000001">
    <property type="protein sequence ID" value="KAK1436423.1"/>
    <property type="molecule type" value="Genomic_DNA"/>
</dbReference>
<accession>A0AAD8L8R6</accession>
<dbReference type="Proteomes" id="UP001229421">
    <property type="component" value="Unassembled WGS sequence"/>
</dbReference>
<evidence type="ECO:0000256" key="1">
    <source>
        <dbReference type="SAM" id="MobiDB-lite"/>
    </source>
</evidence>
<reference evidence="2" key="1">
    <citation type="journal article" date="2023" name="bioRxiv">
        <title>Improved chromosome-level genome assembly for marigold (Tagetes erecta).</title>
        <authorList>
            <person name="Jiang F."/>
            <person name="Yuan L."/>
            <person name="Wang S."/>
            <person name="Wang H."/>
            <person name="Xu D."/>
            <person name="Wang A."/>
            <person name="Fan W."/>
        </authorList>
    </citation>
    <scope>NUCLEOTIDE SEQUENCE</scope>
    <source>
        <strain evidence="2">WSJ</strain>
        <tissue evidence="2">Leaf</tissue>
    </source>
</reference>
<feature type="region of interest" description="Disordered" evidence="1">
    <location>
        <begin position="49"/>
        <end position="69"/>
    </location>
</feature>
<organism evidence="2 3">
    <name type="scientific">Tagetes erecta</name>
    <name type="common">African marigold</name>
    <dbReference type="NCBI Taxonomy" id="13708"/>
    <lineage>
        <taxon>Eukaryota</taxon>
        <taxon>Viridiplantae</taxon>
        <taxon>Streptophyta</taxon>
        <taxon>Embryophyta</taxon>
        <taxon>Tracheophyta</taxon>
        <taxon>Spermatophyta</taxon>
        <taxon>Magnoliopsida</taxon>
        <taxon>eudicotyledons</taxon>
        <taxon>Gunneridae</taxon>
        <taxon>Pentapetalae</taxon>
        <taxon>asterids</taxon>
        <taxon>campanulids</taxon>
        <taxon>Asterales</taxon>
        <taxon>Asteraceae</taxon>
        <taxon>Asteroideae</taxon>
        <taxon>Heliantheae alliance</taxon>
        <taxon>Tageteae</taxon>
        <taxon>Tagetes</taxon>
    </lineage>
</organism>
<evidence type="ECO:0000313" key="2">
    <source>
        <dbReference type="EMBL" id="KAK1436423.1"/>
    </source>
</evidence>
<keyword evidence="3" id="KW-1185">Reference proteome</keyword>
<gene>
    <name evidence="2" type="ORF">QVD17_02203</name>
</gene>
<dbReference type="AlphaFoldDB" id="A0AAD8L8R6"/>
<sequence>MVDKKMMEVEDREAKLTEIDFVNCVGLVGVKMTTMYTHTIQMAACQNHKTNQRNAQTTRSHLQDTISDA</sequence>